<comment type="caution">
    <text evidence="1">The sequence shown here is derived from an EMBL/GenBank/DDBJ whole genome shotgun (WGS) entry which is preliminary data.</text>
</comment>
<evidence type="ECO:0000313" key="1">
    <source>
        <dbReference type="EMBL" id="KIH88317.1"/>
    </source>
</evidence>
<dbReference type="HOGENOM" id="CLU_2639706_0_0_1"/>
<dbReference type="OrthoDB" id="5371646at2759"/>
<dbReference type="RefSeq" id="XP_040616327.1">
    <property type="nucleotide sequence ID" value="XM_040766125.1"/>
</dbReference>
<dbReference type="Proteomes" id="UP000031575">
    <property type="component" value="Unassembled WGS sequence"/>
</dbReference>
<dbReference type="EMBL" id="AWTV01000009">
    <property type="protein sequence ID" value="KIH88317.1"/>
    <property type="molecule type" value="Genomic_DNA"/>
</dbReference>
<evidence type="ECO:0000313" key="2">
    <source>
        <dbReference type="Proteomes" id="UP000031575"/>
    </source>
</evidence>
<gene>
    <name evidence="1" type="ORF">SPBR_07871</name>
</gene>
<reference evidence="1 2" key="1">
    <citation type="journal article" date="2014" name="BMC Genomics">
        <title>Comparative genomics of the major fungal agents of human and animal Sporotrichosis: Sporothrix schenckii and Sporothrix brasiliensis.</title>
        <authorList>
            <person name="Teixeira M.M."/>
            <person name="de Almeida L.G."/>
            <person name="Kubitschek-Barreira P."/>
            <person name="Alves F.L."/>
            <person name="Kioshima E.S."/>
            <person name="Abadio A.K."/>
            <person name="Fernandes L."/>
            <person name="Derengowski L.S."/>
            <person name="Ferreira K.S."/>
            <person name="Souza R.C."/>
            <person name="Ruiz J.C."/>
            <person name="de Andrade N.C."/>
            <person name="Paes H.C."/>
            <person name="Nicola A.M."/>
            <person name="Albuquerque P."/>
            <person name="Gerber A.L."/>
            <person name="Martins V.P."/>
            <person name="Peconick L.D."/>
            <person name="Neto A.V."/>
            <person name="Chaucanez C.B."/>
            <person name="Silva P.A."/>
            <person name="Cunha O.L."/>
            <person name="de Oliveira F.F."/>
            <person name="dos Santos T.C."/>
            <person name="Barros A.L."/>
            <person name="Soares M.A."/>
            <person name="de Oliveira L.M."/>
            <person name="Marini M.M."/>
            <person name="Villalobos-Duno H."/>
            <person name="Cunha M.M."/>
            <person name="de Hoog S."/>
            <person name="da Silveira J.F."/>
            <person name="Henrissat B."/>
            <person name="Nino-Vega G.A."/>
            <person name="Cisalpino P.S."/>
            <person name="Mora-Montes H.M."/>
            <person name="Almeida S.R."/>
            <person name="Stajich J.E."/>
            <person name="Lopes-Bezerra L.M."/>
            <person name="Vasconcelos A.T."/>
            <person name="Felipe M.S."/>
        </authorList>
    </citation>
    <scope>NUCLEOTIDE SEQUENCE [LARGE SCALE GENOMIC DNA]</scope>
    <source>
        <strain evidence="1 2">5110</strain>
    </source>
</reference>
<proteinExistence type="predicted"/>
<organism evidence="1 2">
    <name type="scientific">Sporothrix brasiliensis 5110</name>
    <dbReference type="NCBI Taxonomy" id="1398154"/>
    <lineage>
        <taxon>Eukaryota</taxon>
        <taxon>Fungi</taxon>
        <taxon>Dikarya</taxon>
        <taxon>Ascomycota</taxon>
        <taxon>Pezizomycotina</taxon>
        <taxon>Sordariomycetes</taxon>
        <taxon>Sordariomycetidae</taxon>
        <taxon>Ophiostomatales</taxon>
        <taxon>Ophiostomataceae</taxon>
        <taxon>Sporothrix</taxon>
    </lineage>
</organism>
<protein>
    <submittedName>
        <fullName evidence="1">Uncharacterized protein</fullName>
    </submittedName>
</protein>
<sequence length="77" mass="8612">MVKASHLDVSAVVSFVKHFNISPDWHEMQIPHGSSPGREAQIVQCLERECPEEAGSFSYRYKWPVACSQYPATTATS</sequence>
<dbReference type="VEuPathDB" id="FungiDB:SPBR_07871"/>
<keyword evidence="2" id="KW-1185">Reference proteome</keyword>
<accession>A0A0C2ITG3</accession>
<name>A0A0C2ITG3_9PEZI</name>
<dbReference type="AlphaFoldDB" id="A0A0C2ITG3"/>
<dbReference type="GeneID" id="63681046"/>